<dbReference type="KEGG" id="csg:Cylst_5219"/>
<accession>K9X467</accession>
<evidence type="ECO:0000313" key="1">
    <source>
        <dbReference type="EMBL" id="AFZ27253.1"/>
    </source>
</evidence>
<dbReference type="STRING" id="56107.Cylst_5219"/>
<name>K9X467_9NOST</name>
<dbReference type="RefSeq" id="WP_015210488.1">
    <property type="nucleotide sequence ID" value="NC_019757.1"/>
</dbReference>
<dbReference type="EMBL" id="CP003642">
    <property type="protein sequence ID" value="AFZ27253.1"/>
    <property type="molecule type" value="Genomic_DNA"/>
</dbReference>
<proteinExistence type="predicted"/>
<gene>
    <name evidence="1" type="ORF">Cylst_5219</name>
</gene>
<sequence>MQRLGSLDDGIQAGKCHSWEFKGAMVYPPPGSDRAPLDPAIK</sequence>
<dbReference type="Proteomes" id="UP000010475">
    <property type="component" value="Chromosome"/>
</dbReference>
<protein>
    <submittedName>
        <fullName evidence="1">Uncharacterized protein</fullName>
    </submittedName>
</protein>
<keyword evidence="2" id="KW-1185">Reference proteome</keyword>
<dbReference type="HOGENOM" id="CLU_3250341_0_0_3"/>
<organism evidence="1 2">
    <name type="scientific">Cylindrospermum stagnale PCC 7417</name>
    <dbReference type="NCBI Taxonomy" id="56107"/>
    <lineage>
        <taxon>Bacteria</taxon>
        <taxon>Bacillati</taxon>
        <taxon>Cyanobacteriota</taxon>
        <taxon>Cyanophyceae</taxon>
        <taxon>Nostocales</taxon>
        <taxon>Nostocaceae</taxon>
        <taxon>Cylindrospermum</taxon>
    </lineage>
</organism>
<evidence type="ECO:0000313" key="2">
    <source>
        <dbReference type="Proteomes" id="UP000010475"/>
    </source>
</evidence>
<reference evidence="1 2" key="1">
    <citation type="submission" date="2012-06" db="EMBL/GenBank/DDBJ databases">
        <title>Finished chromosome of genome of Cylindrospermum stagnale PCC 7417.</title>
        <authorList>
            <consortium name="US DOE Joint Genome Institute"/>
            <person name="Gugger M."/>
            <person name="Coursin T."/>
            <person name="Rippka R."/>
            <person name="Tandeau De Marsac N."/>
            <person name="Huntemann M."/>
            <person name="Wei C.-L."/>
            <person name="Han J."/>
            <person name="Detter J.C."/>
            <person name="Han C."/>
            <person name="Tapia R."/>
            <person name="Chen A."/>
            <person name="Kyrpides N."/>
            <person name="Mavromatis K."/>
            <person name="Markowitz V."/>
            <person name="Szeto E."/>
            <person name="Ivanova N."/>
            <person name="Pagani I."/>
            <person name="Pati A."/>
            <person name="Goodwin L."/>
            <person name="Nordberg H.P."/>
            <person name="Cantor M.N."/>
            <person name="Hua S.X."/>
            <person name="Woyke T."/>
            <person name="Kerfeld C.A."/>
        </authorList>
    </citation>
    <scope>NUCLEOTIDE SEQUENCE [LARGE SCALE GENOMIC DNA]</scope>
    <source>
        <strain evidence="1 2">PCC 7417</strain>
    </source>
</reference>
<dbReference type="AlphaFoldDB" id="K9X467"/>